<feature type="region of interest" description="Disordered" evidence="1">
    <location>
        <begin position="136"/>
        <end position="159"/>
    </location>
</feature>
<evidence type="ECO:0000313" key="3">
    <source>
        <dbReference type="Proteomes" id="UP000546213"/>
    </source>
</evidence>
<keyword evidence="3" id="KW-1185">Reference proteome</keyword>
<evidence type="ECO:0000256" key="1">
    <source>
        <dbReference type="SAM" id="MobiDB-lite"/>
    </source>
</evidence>
<evidence type="ECO:0000313" key="2">
    <source>
        <dbReference type="EMBL" id="KAF5583698.1"/>
    </source>
</evidence>
<proteinExistence type="predicted"/>
<protein>
    <submittedName>
        <fullName evidence="2">Sister chromatid cohesion DCC1</fullName>
    </submittedName>
</protein>
<gene>
    <name evidence="2" type="ORF">FPCIR_8912</name>
</gene>
<accession>A0A8H5L344</accession>
<dbReference type="InterPro" id="IPR019128">
    <property type="entry name" value="Dcc1"/>
</dbReference>
<dbReference type="OrthoDB" id="5199543at2759"/>
<dbReference type="GO" id="GO:0031390">
    <property type="term" value="C:Ctf18 RFC-like complex"/>
    <property type="evidence" value="ECO:0007669"/>
    <property type="project" value="InterPro"/>
</dbReference>
<dbReference type="AlphaFoldDB" id="A0A8H5L344"/>
<dbReference type="EMBL" id="JAAOAS010000242">
    <property type="protein sequence ID" value="KAF5583698.1"/>
    <property type="molecule type" value="Genomic_DNA"/>
</dbReference>
<feature type="compositionally biased region" description="Basic and acidic residues" evidence="1">
    <location>
        <begin position="150"/>
        <end position="159"/>
    </location>
</feature>
<sequence length="159" mass="17002">MIHPIPPLSPAPNTLPFNLHNHQKQNIITMSSQSGGITVQHNPSSTSYRLIELPPDLLSLLESEDAPVLAMESSDSSAVIKTPTKTYALRQKNTSNALMLLSPTPLPASSDGPVEQGISIISTIKETVELDTVPDVSSGTAKGLGGGKGKWHERFGRNR</sequence>
<reference evidence="2 3" key="1">
    <citation type="submission" date="2020-05" db="EMBL/GenBank/DDBJ databases">
        <title>Identification and distribution of gene clusters putatively required for synthesis of sphingolipid metabolism inhibitors in phylogenetically diverse species of the filamentous fungus Fusarium.</title>
        <authorList>
            <person name="Kim H.-S."/>
            <person name="Busman M."/>
            <person name="Brown D.W."/>
            <person name="Divon H."/>
            <person name="Uhlig S."/>
            <person name="Proctor R.H."/>
        </authorList>
    </citation>
    <scope>NUCLEOTIDE SEQUENCE [LARGE SCALE GENOMIC DNA]</scope>
    <source>
        <strain evidence="2 3">NRRL 36939</strain>
    </source>
</reference>
<name>A0A8H5L344_9HYPO</name>
<dbReference type="Pfam" id="PF09724">
    <property type="entry name" value="Dcc1"/>
    <property type="match status" value="1"/>
</dbReference>
<comment type="caution">
    <text evidence="2">The sequence shown here is derived from an EMBL/GenBank/DDBJ whole genome shotgun (WGS) entry which is preliminary data.</text>
</comment>
<organism evidence="2 3">
    <name type="scientific">Fusarium pseudocircinatum</name>
    <dbReference type="NCBI Taxonomy" id="56676"/>
    <lineage>
        <taxon>Eukaryota</taxon>
        <taxon>Fungi</taxon>
        <taxon>Dikarya</taxon>
        <taxon>Ascomycota</taxon>
        <taxon>Pezizomycotina</taxon>
        <taxon>Sordariomycetes</taxon>
        <taxon>Hypocreomycetidae</taxon>
        <taxon>Hypocreales</taxon>
        <taxon>Nectriaceae</taxon>
        <taxon>Fusarium</taxon>
        <taxon>Fusarium fujikuroi species complex</taxon>
    </lineage>
</organism>
<dbReference type="Proteomes" id="UP000546213">
    <property type="component" value="Unassembled WGS sequence"/>
</dbReference>
<dbReference type="GO" id="GO:0007064">
    <property type="term" value="P:mitotic sister chromatid cohesion"/>
    <property type="evidence" value="ECO:0007669"/>
    <property type="project" value="InterPro"/>
</dbReference>